<proteinExistence type="predicted"/>
<keyword evidence="2" id="KW-1185">Reference proteome</keyword>
<name>A0ABS1H848_9BACL</name>
<dbReference type="Gene3D" id="3.40.50.11190">
    <property type="match status" value="1"/>
</dbReference>
<evidence type="ECO:0000313" key="2">
    <source>
        <dbReference type="Proteomes" id="UP000618943"/>
    </source>
</evidence>
<organism evidence="1 2">
    <name type="scientific">Viridibacillus soli</name>
    <dbReference type="NCBI Taxonomy" id="2798301"/>
    <lineage>
        <taxon>Bacteria</taxon>
        <taxon>Bacillati</taxon>
        <taxon>Bacillota</taxon>
        <taxon>Bacilli</taxon>
        <taxon>Bacillales</taxon>
        <taxon>Caryophanaceae</taxon>
        <taxon>Viridibacillus</taxon>
    </lineage>
</organism>
<evidence type="ECO:0000313" key="1">
    <source>
        <dbReference type="EMBL" id="MBK3495479.1"/>
    </source>
</evidence>
<accession>A0ABS1H848</accession>
<gene>
    <name evidence="1" type="ORF">JFL43_11575</name>
</gene>
<dbReference type="RefSeq" id="WP_200749169.1">
    <property type="nucleotide sequence ID" value="NZ_JAEOAH010000015.1"/>
</dbReference>
<dbReference type="EMBL" id="JAEOAH010000015">
    <property type="protein sequence ID" value="MBK3495479.1"/>
    <property type="molecule type" value="Genomic_DNA"/>
</dbReference>
<comment type="caution">
    <text evidence="1">The sequence shown here is derived from an EMBL/GenBank/DDBJ whole genome shotgun (WGS) entry which is preliminary data.</text>
</comment>
<sequence length="359" mass="40767">MTNNQTENYSKKTIAFAVEVSAHNDLYPVERIATLVKLFNDEKIRIFIKQPSELALKKLAATGIEPISYRDQKQLLQYITKLKPDLLVRDGINTELEDTEKLKEVVPAIVHFDDFGEGGKAADCVLHTLYREVREKVDPHYLTGPSSFVVPEKIAAITPIEDEGDRPHIVVAYEGSDPENLTYRTMRHLMQLQIPVRISVLVDPSYAHGIDELKMMALSRRNITIIQAADMLEPLLAEAQIVICSASYTPYKVAVVGIPCIVISQNETEIMHAFPRDQNGFIHLGSGRKLKQSHLQNAVMELLLHEARCERAIRNQKKLDLQSNNHYIHSMLINFAQRTPKTQAFLVQDHTKKSPRMIQ</sequence>
<dbReference type="Proteomes" id="UP000618943">
    <property type="component" value="Unassembled WGS sequence"/>
</dbReference>
<dbReference type="Gene3D" id="3.40.50.2000">
    <property type="entry name" value="Glycogen Phosphorylase B"/>
    <property type="match status" value="1"/>
</dbReference>
<reference evidence="1 2" key="1">
    <citation type="submission" date="2020-12" db="EMBL/GenBank/DDBJ databases">
        <title>YIM B01967 draft genome.</title>
        <authorList>
            <person name="Yan X."/>
        </authorList>
    </citation>
    <scope>NUCLEOTIDE SEQUENCE [LARGE SCALE GENOMIC DNA]</scope>
    <source>
        <strain evidence="1 2">YIM B01967</strain>
    </source>
</reference>
<protein>
    <submittedName>
        <fullName evidence="1">CMP-N-acetylneuraminic acid synthetase</fullName>
    </submittedName>
</protein>